<keyword evidence="4" id="KW-1185">Reference proteome</keyword>
<proteinExistence type="predicted"/>
<dbReference type="SUPFAM" id="SSF53756">
    <property type="entry name" value="UDP-Glycosyltransferase/glycogen phosphorylase"/>
    <property type="match status" value="1"/>
</dbReference>
<dbReference type="EMBL" id="CP023737">
    <property type="protein sequence ID" value="ATQ70137.1"/>
    <property type="molecule type" value="Genomic_DNA"/>
</dbReference>
<protein>
    <submittedName>
        <fullName evidence="3">Glycosyltransferase family 1 protein</fullName>
    </submittedName>
</protein>
<organism evidence="3 4">
    <name type="scientific">Methylosinus trichosporium (strain ATCC 35070 / NCIMB 11131 / UNIQEM 75 / OB3b)</name>
    <dbReference type="NCBI Taxonomy" id="595536"/>
    <lineage>
        <taxon>Bacteria</taxon>
        <taxon>Pseudomonadati</taxon>
        <taxon>Pseudomonadota</taxon>
        <taxon>Alphaproteobacteria</taxon>
        <taxon>Hyphomicrobiales</taxon>
        <taxon>Methylocystaceae</taxon>
        <taxon>Methylosinus</taxon>
    </lineage>
</organism>
<dbReference type="KEGG" id="mtw:CQW49_00150"/>
<dbReference type="AlphaFoldDB" id="A0A2D2D534"/>
<dbReference type="PANTHER" id="PTHR46401:SF2">
    <property type="entry name" value="GLYCOSYLTRANSFERASE WBBK-RELATED"/>
    <property type="match status" value="1"/>
</dbReference>
<accession>A0A2D2D534</accession>
<dbReference type="Gene3D" id="3.40.50.2000">
    <property type="entry name" value="Glycogen Phosphorylase B"/>
    <property type="match status" value="1"/>
</dbReference>
<dbReference type="Pfam" id="PF00534">
    <property type="entry name" value="Glycos_transf_1"/>
    <property type="match status" value="1"/>
</dbReference>
<evidence type="ECO:0000256" key="1">
    <source>
        <dbReference type="ARBA" id="ARBA00022679"/>
    </source>
</evidence>
<sequence>MTAAAVYDVTRLVTRALNRTPNGIDRVDFALARHFLEGPDNANVALACAALGPRLAHAADAFGTLVDIETFWNELVDPGADPVFEALIRAFDAPPSTGGAARVKRSGLDVVGENWRAMRRWAFRLGRATRQAPQGAVYVNASQFPLDKDWHIRWLRGRPDVKSVFFVHDLLPLDAPEFFRPAEQGKHLRAMRNIVSLAAGVIVGSEAVARRVRAFAAEQGRADLPLCLAGLPVAPVFLNGPPADPRLAGRAYFVCCGTIEPRKNHMTLLGVWRDLAERLGPASPKLVLVGKRGWHNENVLDLLERCAALRPHVIEASGLSTPALRSLLAGATAALAPSFGEGFGLPVAEAAACGAPVIASDIETFREIADDSLDYVDPLDGLGWRDAILAYCEPGSCRRAEAMVRLAEFPRREVAGFLRTVDDFIAGL</sequence>
<name>A0A2D2D534_METT3</name>
<dbReference type="Proteomes" id="UP000230709">
    <property type="component" value="Chromosome"/>
</dbReference>
<evidence type="ECO:0000313" key="4">
    <source>
        <dbReference type="Proteomes" id="UP000230709"/>
    </source>
</evidence>
<dbReference type="PANTHER" id="PTHR46401">
    <property type="entry name" value="GLYCOSYLTRANSFERASE WBBK-RELATED"/>
    <property type="match status" value="1"/>
</dbReference>
<reference evidence="4" key="1">
    <citation type="submission" date="2017-10" db="EMBL/GenBank/DDBJ databases">
        <title>Completed PacBio SMRT sequence of Methylosinus trichosporium OB3b reveals presence of a third large plasmid.</title>
        <authorList>
            <person name="Charles T.C."/>
            <person name="Lynch M.D.J."/>
            <person name="Heil J.R."/>
            <person name="Cheng J."/>
        </authorList>
    </citation>
    <scope>NUCLEOTIDE SEQUENCE [LARGE SCALE GENOMIC DNA]</scope>
    <source>
        <strain evidence="4">OB3b</strain>
    </source>
</reference>
<feature type="domain" description="Glycosyl transferase family 1" evidence="2">
    <location>
        <begin position="249"/>
        <end position="371"/>
    </location>
</feature>
<dbReference type="GO" id="GO:0016757">
    <property type="term" value="F:glycosyltransferase activity"/>
    <property type="evidence" value="ECO:0007669"/>
    <property type="project" value="TreeGrafter"/>
</dbReference>
<evidence type="ECO:0000259" key="2">
    <source>
        <dbReference type="Pfam" id="PF00534"/>
    </source>
</evidence>
<dbReference type="InterPro" id="IPR001296">
    <property type="entry name" value="Glyco_trans_1"/>
</dbReference>
<evidence type="ECO:0000313" key="3">
    <source>
        <dbReference type="EMBL" id="ATQ70137.1"/>
    </source>
</evidence>
<dbReference type="STRING" id="595536.GCA_000178815_00913"/>
<keyword evidence="1 3" id="KW-0808">Transferase</keyword>
<gene>
    <name evidence="3" type="ORF">CQW49_00150</name>
</gene>
<dbReference type="CDD" id="cd03809">
    <property type="entry name" value="GT4_MtfB-like"/>
    <property type="match status" value="1"/>
</dbReference>